<feature type="compositionally biased region" description="Basic and acidic residues" evidence="2">
    <location>
        <begin position="1"/>
        <end position="42"/>
    </location>
</feature>
<dbReference type="SUPFAM" id="SSF69047">
    <property type="entry name" value="Hypothetical protein YjbJ"/>
    <property type="match status" value="1"/>
</dbReference>
<evidence type="ECO:0000256" key="2">
    <source>
        <dbReference type="SAM" id="MobiDB-lite"/>
    </source>
</evidence>
<dbReference type="Gene3D" id="1.10.1470.10">
    <property type="entry name" value="YjbJ"/>
    <property type="match status" value="1"/>
</dbReference>
<evidence type="ECO:0000256" key="1">
    <source>
        <dbReference type="ARBA" id="ARBA00009129"/>
    </source>
</evidence>
<dbReference type="Proteomes" id="UP000601597">
    <property type="component" value="Unassembled WGS sequence"/>
</dbReference>
<accession>A0ABQ3AT30</accession>
<feature type="compositionally biased region" description="Basic and acidic residues" evidence="2">
    <location>
        <begin position="53"/>
        <end position="73"/>
    </location>
</feature>
<gene>
    <name evidence="4" type="ORF">GCM10007071_10900</name>
</gene>
<evidence type="ECO:0000313" key="4">
    <source>
        <dbReference type="EMBL" id="GGY65942.1"/>
    </source>
</evidence>
<sequence length="87" mass="9417">MNSKQVEGRADEAKGKVKEVAGKASGDKKTEYKGKTEKHGGKAETVLADVNDDAEKHDGSNGDDRKRGNKDDTVLGELNDDDSKDKR</sequence>
<evidence type="ECO:0000259" key="3">
    <source>
        <dbReference type="Pfam" id="PF05532"/>
    </source>
</evidence>
<protein>
    <recommendedName>
        <fullName evidence="3">CsbD-like domain-containing protein</fullName>
    </recommendedName>
</protein>
<comment type="similarity">
    <text evidence="1">Belongs to the UPF0337 (CsbD) family.</text>
</comment>
<dbReference type="RefSeq" id="WP_189573993.1">
    <property type="nucleotide sequence ID" value="NZ_BMXV01000002.1"/>
</dbReference>
<dbReference type="InterPro" id="IPR008462">
    <property type="entry name" value="CsbD"/>
</dbReference>
<keyword evidence="5" id="KW-1185">Reference proteome</keyword>
<organism evidence="4 5">
    <name type="scientific">Marinobacter zhanjiangensis</name>
    <dbReference type="NCBI Taxonomy" id="578215"/>
    <lineage>
        <taxon>Bacteria</taxon>
        <taxon>Pseudomonadati</taxon>
        <taxon>Pseudomonadota</taxon>
        <taxon>Gammaproteobacteria</taxon>
        <taxon>Pseudomonadales</taxon>
        <taxon>Marinobacteraceae</taxon>
        <taxon>Marinobacter</taxon>
    </lineage>
</organism>
<comment type="caution">
    <text evidence="4">The sequence shown here is derived from an EMBL/GenBank/DDBJ whole genome shotgun (WGS) entry which is preliminary data.</text>
</comment>
<reference evidence="5" key="1">
    <citation type="journal article" date="2019" name="Int. J. Syst. Evol. Microbiol.">
        <title>The Global Catalogue of Microorganisms (GCM) 10K type strain sequencing project: providing services to taxonomists for standard genome sequencing and annotation.</title>
        <authorList>
            <consortium name="The Broad Institute Genomics Platform"/>
            <consortium name="The Broad Institute Genome Sequencing Center for Infectious Disease"/>
            <person name="Wu L."/>
            <person name="Ma J."/>
        </authorList>
    </citation>
    <scope>NUCLEOTIDE SEQUENCE [LARGE SCALE GENOMIC DNA]</scope>
    <source>
        <strain evidence="5">KCTC 22280</strain>
    </source>
</reference>
<feature type="region of interest" description="Disordered" evidence="2">
    <location>
        <begin position="1"/>
        <end position="87"/>
    </location>
</feature>
<dbReference type="Pfam" id="PF05532">
    <property type="entry name" value="CsbD"/>
    <property type="match status" value="1"/>
</dbReference>
<dbReference type="InterPro" id="IPR036629">
    <property type="entry name" value="YjbJ_sf"/>
</dbReference>
<name>A0ABQ3AT30_9GAMM</name>
<dbReference type="EMBL" id="BMXV01000002">
    <property type="protein sequence ID" value="GGY65942.1"/>
    <property type="molecule type" value="Genomic_DNA"/>
</dbReference>
<feature type="domain" description="CsbD-like" evidence="3">
    <location>
        <begin position="5"/>
        <end position="56"/>
    </location>
</feature>
<evidence type="ECO:0000313" key="5">
    <source>
        <dbReference type="Proteomes" id="UP000601597"/>
    </source>
</evidence>
<proteinExistence type="inferred from homology"/>